<protein>
    <submittedName>
        <fullName evidence="3">Endonuclease/exonuclease/phosphatase</fullName>
    </submittedName>
</protein>
<keyword evidence="3" id="KW-0255">Endonuclease</keyword>
<dbReference type="Proteomes" id="UP001595906">
    <property type="component" value="Unassembled WGS sequence"/>
</dbReference>
<dbReference type="PANTHER" id="PTHR42834">
    <property type="entry name" value="ENDONUCLEASE/EXONUCLEASE/PHOSPHATASE FAMILY PROTEIN (AFU_ORTHOLOGUE AFUA_3G09210)"/>
    <property type="match status" value="1"/>
</dbReference>
<keyword evidence="3" id="KW-0378">Hydrolase</keyword>
<dbReference type="PANTHER" id="PTHR42834:SF1">
    <property type="entry name" value="ENDONUCLEASE_EXONUCLEASE_PHOSPHATASE FAMILY PROTEIN (AFU_ORTHOLOGUE AFUA_3G09210)"/>
    <property type="match status" value="1"/>
</dbReference>
<dbReference type="InterPro" id="IPR036691">
    <property type="entry name" value="Endo/exonu/phosph_ase_sf"/>
</dbReference>
<reference evidence="4" key="1">
    <citation type="journal article" date="2019" name="Int. J. Syst. Evol. Microbiol.">
        <title>The Global Catalogue of Microorganisms (GCM) 10K type strain sequencing project: providing services to taxonomists for standard genome sequencing and annotation.</title>
        <authorList>
            <consortium name="The Broad Institute Genomics Platform"/>
            <consortium name="The Broad Institute Genome Sequencing Center for Infectious Disease"/>
            <person name="Wu L."/>
            <person name="Ma J."/>
        </authorList>
    </citation>
    <scope>NUCLEOTIDE SEQUENCE [LARGE SCALE GENOMIC DNA]</scope>
    <source>
        <strain evidence="4">CECT 8010</strain>
    </source>
</reference>
<evidence type="ECO:0000313" key="4">
    <source>
        <dbReference type="Proteomes" id="UP001595906"/>
    </source>
</evidence>
<keyword evidence="4" id="KW-1185">Reference proteome</keyword>
<organism evidence="3 4">
    <name type="scientific">Parasediminibacterium paludis</name>
    <dbReference type="NCBI Taxonomy" id="908966"/>
    <lineage>
        <taxon>Bacteria</taxon>
        <taxon>Pseudomonadati</taxon>
        <taxon>Bacteroidota</taxon>
        <taxon>Chitinophagia</taxon>
        <taxon>Chitinophagales</taxon>
        <taxon>Chitinophagaceae</taxon>
        <taxon>Parasediminibacterium</taxon>
    </lineage>
</organism>
<accession>A0ABV8PWA6</accession>
<evidence type="ECO:0000256" key="1">
    <source>
        <dbReference type="SAM" id="SignalP"/>
    </source>
</evidence>
<comment type="caution">
    <text evidence="3">The sequence shown here is derived from an EMBL/GenBank/DDBJ whole genome shotgun (WGS) entry which is preliminary data.</text>
</comment>
<dbReference type="Gene3D" id="3.60.10.10">
    <property type="entry name" value="Endonuclease/exonuclease/phosphatase"/>
    <property type="match status" value="1"/>
</dbReference>
<proteinExistence type="predicted"/>
<keyword evidence="1" id="KW-0732">Signal</keyword>
<dbReference type="SUPFAM" id="SSF56219">
    <property type="entry name" value="DNase I-like"/>
    <property type="match status" value="1"/>
</dbReference>
<dbReference type="Pfam" id="PF19580">
    <property type="entry name" value="Exo_endo_phos_3"/>
    <property type="match status" value="1"/>
</dbReference>
<dbReference type="InterPro" id="IPR005135">
    <property type="entry name" value="Endo/exonuclease/phosphatase"/>
</dbReference>
<evidence type="ECO:0000313" key="3">
    <source>
        <dbReference type="EMBL" id="MFC4232408.1"/>
    </source>
</evidence>
<feature type="domain" description="Endonuclease/exonuclease/phosphatase" evidence="2">
    <location>
        <begin position="28"/>
        <end position="341"/>
    </location>
</feature>
<name>A0ABV8PWA6_9BACT</name>
<dbReference type="RefSeq" id="WP_379014250.1">
    <property type="nucleotide sequence ID" value="NZ_JBHSDC010000022.1"/>
</dbReference>
<keyword evidence="3" id="KW-0540">Nuclease</keyword>
<sequence length="345" mass="38865">MKKIATFLFLIPFIIFAQQKSTYKVAVVAFYNLENFYDTIDNPLVNDDEFTPNGPRNYNSNIYWNKVEKLATVIAQLGTDTSPDGPAILGVSEIENDTVLNDLIHHPLLKARNYKFVHYDSKDARGVDVALIYSPKYFTPIASKPLFVALPGGSKNGYYTRDILWVKGNFDGDTIHILVNHWPSRLGGEERSAPSRAAAAAVCKAQMAKISETAPNAKFIIMGDLNDDPTSSSITKVLNAKATIDEVKPGGIYNPWTNLYKKGIGTLAYQDAWGLFDQIMINYPWLTRAQNGYTFYKPYIFNKTFLVENIGKYKGYPMRTWDGLTYRGGYSDHFPTYLVVVKKVN</sequence>
<evidence type="ECO:0000259" key="2">
    <source>
        <dbReference type="Pfam" id="PF19580"/>
    </source>
</evidence>
<feature type="signal peptide" evidence="1">
    <location>
        <begin position="1"/>
        <end position="17"/>
    </location>
</feature>
<gene>
    <name evidence="3" type="ORF">ACFOW1_10930</name>
</gene>
<dbReference type="EMBL" id="JBHSDC010000022">
    <property type="protein sequence ID" value="MFC4232408.1"/>
    <property type="molecule type" value="Genomic_DNA"/>
</dbReference>
<feature type="chain" id="PRO_5046241657" evidence="1">
    <location>
        <begin position="18"/>
        <end position="345"/>
    </location>
</feature>
<dbReference type="GO" id="GO:0004519">
    <property type="term" value="F:endonuclease activity"/>
    <property type="evidence" value="ECO:0007669"/>
    <property type="project" value="UniProtKB-KW"/>
</dbReference>